<dbReference type="AlphaFoldDB" id="A0AAE1XSU8"/>
<proteinExistence type="predicted"/>
<evidence type="ECO:0000313" key="1">
    <source>
        <dbReference type="EMBL" id="KAK4417325.1"/>
    </source>
</evidence>
<protein>
    <submittedName>
        <fullName evidence="1">Uncharacterized protein</fullName>
    </submittedName>
</protein>
<evidence type="ECO:0000313" key="2">
    <source>
        <dbReference type="Proteomes" id="UP001293254"/>
    </source>
</evidence>
<reference evidence="1" key="1">
    <citation type="submission" date="2020-06" db="EMBL/GenBank/DDBJ databases">
        <authorList>
            <person name="Li T."/>
            <person name="Hu X."/>
            <person name="Zhang T."/>
            <person name="Song X."/>
            <person name="Zhang H."/>
            <person name="Dai N."/>
            <person name="Sheng W."/>
            <person name="Hou X."/>
            <person name="Wei L."/>
        </authorList>
    </citation>
    <scope>NUCLEOTIDE SEQUENCE</scope>
    <source>
        <strain evidence="1">3651</strain>
        <tissue evidence="1">Leaf</tissue>
    </source>
</reference>
<accession>A0AAE1XSU8</accession>
<name>A0AAE1XSU8_9LAMI</name>
<reference evidence="1" key="2">
    <citation type="journal article" date="2024" name="Plant">
        <title>Genomic evolution and insights into agronomic trait innovations of Sesamum species.</title>
        <authorList>
            <person name="Miao H."/>
            <person name="Wang L."/>
            <person name="Qu L."/>
            <person name="Liu H."/>
            <person name="Sun Y."/>
            <person name="Le M."/>
            <person name="Wang Q."/>
            <person name="Wei S."/>
            <person name="Zheng Y."/>
            <person name="Lin W."/>
            <person name="Duan Y."/>
            <person name="Cao H."/>
            <person name="Xiong S."/>
            <person name="Wang X."/>
            <person name="Wei L."/>
            <person name="Li C."/>
            <person name="Ma Q."/>
            <person name="Ju M."/>
            <person name="Zhao R."/>
            <person name="Li G."/>
            <person name="Mu C."/>
            <person name="Tian Q."/>
            <person name="Mei H."/>
            <person name="Zhang T."/>
            <person name="Gao T."/>
            <person name="Zhang H."/>
        </authorList>
    </citation>
    <scope>NUCLEOTIDE SEQUENCE</scope>
    <source>
        <strain evidence="1">3651</strain>
    </source>
</reference>
<sequence>MLPPFHCCRKLNILPTVPSVKALQELLGDLLSGFPCTSSDYLTPLILHAPFLQIRKLGTPIDFCHFILLHFKLSVTIRTRFSYTYTLASSLERLVPRINDKSIGLTRSNSAQRSCHPLRIVQFRGARIIGSQLDFGTTRTVDFKAQVHHFSP</sequence>
<dbReference type="EMBL" id="JACGWO010000010">
    <property type="protein sequence ID" value="KAK4417325.1"/>
    <property type="molecule type" value="Genomic_DNA"/>
</dbReference>
<gene>
    <name evidence="1" type="ORF">Salat_2558100</name>
</gene>
<organism evidence="1 2">
    <name type="scientific">Sesamum alatum</name>
    <dbReference type="NCBI Taxonomy" id="300844"/>
    <lineage>
        <taxon>Eukaryota</taxon>
        <taxon>Viridiplantae</taxon>
        <taxon>Streptophyta</taxon>
        <taxon>Embryophyta</taxon>
        <taxon>Tracheophyta</taxon>
        <taxon>Spermatophyta</taxon>
        <taxon>Magnoliopsida</taxon>
        <taxon>eudicotyledons</taxon>
        <taxon>Gunneridae</taxon>
        <taxon>Pentapetalae</taxon>
        <taxon>asterids</taxon>
        <taxon>lamiids</taxon>
        <taxon>Lamiales</taxon>
        <taxon>Pedaliaceae</taxon>
        <taxon>Sesamum</taxon>
    </lineage>
</organism>
<keyword evidence="2" id="KW-1185">Reference proteome</keyword>
<comment type="caution">
    <text evidence="1">The sequence shown here is derived from an EMBL/GenBank/DDBJ whole genome shotgun (WGS) entry which is preliminary data.</text>
</comment>
<dbReference type="Proteomes" id="UP001293254">
    <property type="component" value="Unassembled WGS sequence"/>
</dbReference>